<dbReference type="Proteomes" id="UP000254939">
    <property type="component" value="Unassembled WGS sequence"/>
</dbReference>
<accession>A0A370KEE3</accession>
<dbReference type="OrthoDB" id="7469880at2"/>
<dbReference type="InterPro" id="IPR035437">
    <property type="entry name" value="SNase_OB-fold_sf"/>
</dbReference>
<evidence type="ECO:0000313" key="3">
    <source>
        <dbReference type="Proteomes" id="UP000254939"/>
    </source>
</evidence>
<dbReference type="RefSeq" id="WP_114716086.1">
    <property type="nucleotide sequence ID" value="NZ_KZ857272.1"/>
</dbReference>
<feature type="domain" description="TNase-like" evidence="1">
    <location>
        <begin position="1"/>
        <end position="92"/>
    </location>
</feature>
<gene>
    <name evidence="2" type="ORF">B5K06_33815</name>
</gene>
<dbReference type="AlphaFoldDB" id="A0A370KEE3"/>
<dbReference type="SUPFAM" id="SSF50199">
    <property type="entry name" value="Staphylococcal nuclease"/>
    <property type="match status" value="1"/>
</dbReference>
<name>A0A370KEE3_9HYPH</name>
<evidence type="ECO:0000313" key="2">
    <source>
        <dbReference type="EMBL" id="RDJ01416.1"/>
    </source>
</evidence>
<evidence type="ECO:0000259" key="1">
    <source>
        <dbReference type="PROSITE" id="PS50830"/>
    </source>
</evidence>
<dbReference type="EMBL" id="NAAC01000051">
    <property type="protein sequence ID" value="RDJ01416.1"/>
    <property type="molecule type" value="Genomic_DNA"/>
</dbReference>
<reference evidence="2 3" key="1">
    <citation type="submission" date="2017-03" db="EMBL/GenBank/DDBJ databases">
        <title>Genome analysis of Rhizobial strains effectives or ineffectives for nitrogen fixation isolated from bean seeds.</title>
        <authorList>
            <person name="Peralta H."/>
            <person name="Aguilar-Vera A."/>
            <person name="Mora Y."/>
            <person name="Vargas-Lagunas C."/>
            <person name="Girard L."/>
            <person name="Mora J."/>
        </authorList>
    </citation>
    <scope>NUCLEOTIDE SEQUENCE [LARGE SCALE GENOMIC DNA]</scope>
    <source>
        <strain evidence="2 3">CCGM3</strain>
    </source>
</reference>
<comment type="caution">
    <text evidence="2">The sequence shown here is derived from an EMBL/GenBank/DDBJ whole genome shotgun (WGS) entry which is preliminary data.</text>
</comment>
<sequence length="155" mass="17783">MNCVVDGNTFWFGGEKIRIADIDTPELSPPRCEAERIKGEAAKARLLTLLNAGRFSMSSGLRDENKYGRKLRNVTREGRSLRDRLIDEGLARRKTFIVRVKSCERIVTRMGRRPFLGTVSIANRTVRRRRLAQRLSALHVRSTEARRWIVTSARS</sequence>
<dbReference type="Gene3D" id="2.40.50.90">
    <property type="match status" value="1"/>
</dbReference>
<organism evidence="2 3">
    <name type="scientific">Rhizobium grahamii</name>
    <dbReference type="NCBI Taxonomy" id="1120045"/>
    <lineage>
        <taxon>Bacteria</taxon>
        <taxon>Pseudomonadati</taxon>
        <taxon>Pseudomonadota</taxon>
        <taxon>Alphaproteobacteria</taxon>
        <taxon>Hyphomicrobiales</taxon>
        <taxon>Rhizobiaceae</taxon>
        <taxon>Rhizobium/Agrobacterium group</taxon>
        <taxon>Rhizobium</taxon>
    </lineage>
</organism>
<dbReference type="PROSITE" id="PS50830">
    <property type="entry name" value="TNASE_3"/>
    <property type="match status" value="1"/>
</dbReference>
<protein>
    <submittedName>
        <fullName evidence="2">Nuclease</fullName>
    </submittedName>
</protein>
<proteinExistence type="predicted"/>
<dbReference type="InterPro" id="IPR016071">
    <property type="entry name" value="Staphylococal_nuclease_OB-fold"/>
</dbReference>
<dbReference type="Pfam" id="PF00565">
    <property type="entry name" value="SNase"/>
    <property type="match status" value="1"/>
</dbReference>